<dbReference type="GO" id="GO:0006516">
    <property type="term" value="P:glycoprotein catabolic process"/>
    <property type="evidence" value="ECO:0007669"/>
    <property type="project" value="TreeGrafter"/>
</dbReference>
<dbReference type="Gene3D" id="2.70.98.10">
    <property type="match status" value="1"/>
</dbReference>
<accession>A0A561PC47</accession>
<dbReference type="PANTHER" id="PTHR12143:SF39">
    <property type="entry name" value="SECRETED PROTEIN"/>
    <property type="match status" value="1"/>
</dbReference>
<dbReference type="GO" id="GO:0005829">
    <property type="term" value="C:cytosol"/>
    <property type="evidence" value="ECO:0007669"/>
    <property type="project" value="TreeGrafter"/>
</dbReference>
<gene>
    <name evidence="5" type="ORF">FHW36_10845</name>
</gene>
<dbReference type="InterPro" id="IPR050883">
    <property type="entry name" value="PNGase"/>
</dbReference>
<dbReference type="EMBL" id="VIWO01000008">
    <property type="protein sequence ID" value="TWF35689.1"/>
    <property type="molecule type" value="Genomic_DNA"/>
</dbReference>
<name>A0A561PC47_9BACT</name>
<comment type="caution">
    <text evidence="5">The sequence shown here is derived from an EMBL/GenBank/DDBJ whole genome shotgun (WGS) entry which is preliminary data.</text>
</comment>
<keyword evidence="3" id="KW-0106">Calcium</keyword>
<dbReference type="InterPro" id="IPR041371">
    <property type="entry name" value="GH92_N"/>
</dbReference>
<evidence type="ECO:0000259" key="4">
    <source>
        <dbReference type="Pfam" id="PF17678"/>
    </source>
</evidence>
<feature type="domain" description="Glycosyl hydrolase family 92 N-terminal" evidence="4">
    <location>
        <begin position="79"/>
        <end position="197"/>
    </location>
</feature>
<evidence type="ECO:0000313" key="5">
    <source>
        <dbReference type="EMBL" id="TWF35689.1"/>
    </source>
</evidence>
<dbReference type="Proteomes" id="UP000320811">
    <property type="component" value="Unassembled WGS sequence"/>
</dbReference>
<evidence type="ECO:0000256" key="1">
    <source>
        <dbReference type="ARBA" id="ARBA00001913"/>
    </source>
</evidence>
<dbReference type="InterPro" id="IPR014718">
    <property type="entry name" value="GH-type_carb-bd"/>
</dbReference>
<dbReference type="GO" id="GO:0030246">
    <property type="term" value="F:carbohydrate binding"/>
    <property type="evidence" value="ECO:0007669"/>
    <property type="project" value="InterPro"/>
</dbReference>
<dbReference type="AlphaFoldDB" id="A0A561PC47"/>
<dbReference type="GO" id="GO:0000224">
    <property type="term" value="F:peptide-N4-(N-acetyl-beta-glucosaminyl)asparagine amidase activity"/>
    <property type="evidence" value="ECO:0007669"/>
    <property type="project" value="TreeGrafter"/>
</dbReference>
<sequence length="201" mass="21752">MPAFLGAYLMKSKAVVSNLVYQQSYMMAELMKAAIDPKAFIHELQNMIKSLYSILLIIPVCLTLQPDTSGQQKMPPVILFIDTSGDNGQVDPAACVPYGMARVCPDMVHRSHSGYDFAKKTISGFSVNRLSGIGCGGNEGNLSIKPANKNALLSLVKSTEIAEPGYYSVKLDNGVTAALTATTNVAVEQYLYPLGTEQLFY</sequence>
<organism evidence="5 6">
    <name type="scientific">Chitinophaga polysaccharea</name>
    <dbReference type="NCBI Taxonomy" id="1293035"/>
    <lineage>
        <taxon>Bacteria</taxon>
        <taxon>Pseudomonadati</taxon>
        <taxon>Bacteroidota</taxon>
        <taxon>Chitinophagia</taxon>
        <taxon>Chitinophagales</taxon>
        <taxon>Chitinophagaceae</taxon>
        <taxon>Chitinophaga</taxon>
    </lineage>
</organism>
<proteinExistence type="predicted"/>
<dbReference type="Pfam" id="PF17678">
    <property type="entry name" value="Glyco_hydro_92N"/>
    <property type="match status" value="1"/>
</dbReference>
<evidence type="ECO:0000256" key="2">
    <source>
        <dbReference type="ARBA" id="ARBA00011245"/>
    </source>
</evidence>
<reference evidence="5 6" key="1">
    <citation type="submission" date="2019-06" db="EMBL/GenBank/DDBJ databases">
        <title>Sorghum-associated microbial communities from plants grown in Nebraska, USA.</title>
        <authorList>
            <person name="Schachtman D."/>
        </authorList>
    </citation>
    <scope>NUCLEOTIDE SEQUENCE [LARGE SCALE GENOMIC DNA]</scope>
    <source>
        <strain evidence="5 6">1209</strain>
    </source>
</reference>
<evidence type="ECO:0000313" key="6">
    <source>
        <dbReference type="Proteomes" id="UP000320811"/>
    </source>
</evidence>
<protein>
    <recommendedName>
        <fullName evidence="4">Glycosyl hydrolase family 92 N-terminal domain-containing protein</fullName>
    </recommendedName>
</protein>
<dbReference type="PANTHER" id="PTHR12143">
    <property type="entry name" value="PEPTIDE N-GLYCANASE PNGASE -RELATED"/>
    <property type="match status" value="1"/>
</dbReference>
<comment type="cofactor">
    <cofactor evidence="1">
        <name>Ca(2+)</name>
        <dbReference type="ChEBI" id="CHEBI:29108"/>
    </cofactor>
</comment>
<comment type="subunit">
    <text evidence="2">Monomer.</text>
</comment>
<evidence type="ECO:0000256" key="3">
    <source>
        <dbReference type="ARBA" id="ARBA00022837"/>
    </source>
</evidence>
<keyword evidence="6" id="KW-1185">Reference proteome</keyword>